<dbReference type="RefSeq" id="WP_179620556.1">
    <property type="nucleotide sequence ID" value="NZ_JACCBW010000003.1"/>
</dbReference>
<dbReference type="AlphaFoldDB" id="A0A7Y9H4R9"/>
<dbReference type="EMBL" id="JACCBW010000003">
    <property type="protein sequence ID" value="NYE37911.1"/>
    <property type="molecule type" value="Genomic_DNA"/>
</dbReference>
<reference evidence="1 2" key="1">
    <citation type="submission" date="2020-07" db="EMBL/GenBank/DDBJ databases">
        <authorList>
            <person name="Partida-Martinez L."/>
            <person name="Huntemann M."/>
            <person name="Clum A."/>
            <person name="Wang J."/>
            <person name="Palaniappan K."/>
            <person name="Ritter S."/>
            <person name="Chen I.-M."/>
            <person name="Stamatis D."/>
            <person name="Reddy T."/>
            <person name="O'Malley R."/>
            <person name="Daum C."/>
            <person name="Shapiro N."/>
            <person name="Ivanova N."/>
            <person name="Kyrpides N."/>
            <person name="Woyke T."/>
        </authorList>
    </citation>
    <scope>NUCLEOTIDE SEQUENCE [LARGE SCALE GENOMIC DNA]</scope>
    <source>
        <strain evidence="1 2">AT2.17</strain>
    </source>
</reference>
<evidence type="ECO:0000313" key="1">
    <source>
        <dbReference type="EMBL" id="NYE37911.1"/>
    </source>
</evidence>
<name>A0A7Y9H4R9_9ACTN</name>
<gene>
    <name evidence="1" type="ORF">F4692_003056</name>
</gene>
<dbReference type="Proteomes" id="UP000549911">
    <property type="component" value="Unassembled WGS sequence"/>
</dbReference>
<reference evidence="1 2" key="2">
    <citation type="submission" date="2020-08" db="EMBL/GenBank/DDBJ databases">
        <title>The Agave Microbiome: Exploring the role of microbial communities in plant adaptations to desert environments.</title>
        <authorList>
            <person name="Partida-Martinez L.P."/>
        </authorList>
    </citation>
    <scope>NUCLEOTIDE SEQUENCE [LARGE SCALE GENOMIC DNA]</scope>
    <source>
        <strain evidence="1 2">AT2.17</strain>
    </source>
</reference>
<comment type="caution">
    <text evidence="1">The sequence shown here is derived from an EMBL/GenBank/DDBJ whole genome shotgun (WGS) entry which is preliminary data.</text>
</comment>
<protein>
    <submittedName>
        <fullName evidence="1">Uncharacterized protein</fullName>
    </submittedName>
</protein>
<proteinExistence type="predicted"/>
<evidence type="ECO:0000313" key="2">
    <source>
        <dbReference type="Proteomes" id="UP000549911"/>
    </source>
</evidence>
<accession>A0A7Y9H4R9</accession>
<sequence length="91" mass="10103">MSGTDAHDPLGVALADIRRRIESVQRSHPASADDGGGLRRMLEQADLRECSPEFRQVATRFLNGHSGPADVRRHPDYARILGARLAEKRED</sequence>
<organism evidence="1 2">
    <name type="scientific">Nocardioides cavernae</name>
    <dbReference type="NCBI Taxonomy" id="1921566"/>
    <lineage>
        <taxon>Bacteria</taxon>
        <taxon>Bacillati</taxon>
        <taxon>Actinomycetota</taxon>
        <taxon>Actinomycetes</taxon>
        <taxon>Propionibacteriales</taxon>
        <taxon>Nocardioidaceae</taxon>
        <taxon>Nocardioides</taxon>
    </lineage>
</organism>
<keyword evidence="2" id="KW-1185">Reference proteome</keyword>